<dbReference type="InterPro" id="IPR005025">
    <property type="entry name" value="FMN_Rdtase-like_dom"/>
</dbReference>
<dbReference type="OrthoDB" id="9801479at2"/>
<dbReference type="EMBL" id="CP022163">
    <property type="protein sequence ID" value="ATB30409.1"/>
    <property type="molecule type" value="Genomic_DNA"/>
</dbReference>
<feature type="domain" description="Flavodoxin-like" evidence="2">
    <location>
        <begin position="10"/>
        <end position="182"/>
    </location>
</feature>
<dbReference type="PANTHER" id="PTHR43760:SF1">
    <property type="entry name" value="ENDORIBONUCLEASE L-PSP_CHORISMATE MUTASE-LIKE DOMAIN-CONTAINING PROTEIN"/>
    <property type="match status" value="1"/>
</dbReference>
<dbReference type="InterPro" id="IPR029039">
    <property type="entry name" value="Flavoprotein-like_sf"/>
</dbReference>
<evidence type="ECO:0000256" key="1">
    <source>
        <dbReference type="SAM" id="MobiDB-lite"/>
    </source>
</evidence>
<dbReference type="Pfam" id="PF14588">
    <property type="entry name" value="YjgF_endoribonc"/>
    <property type="match status" value="1"/>
</dbReference>
<gene>
    <name evidence="3" type="ORF">MEBOL_003870</name>
</gene>
<dbReference type="KEGG" id="mbd:MEBOL_003870"/>
<dbReference type="Proteomes" id="UP000217289">
    <property type="component" value="Chromosome"/>
</dbReference>
<protein>
    <submittedName>
        <fullName evidence="3">Repressor</fullName>
    </submittedName>
</protein>
<feature type="region of interest" description="Disordered" evidence="1">
    <location>
        <begin position="195"/>
        <end position="225"/>
    </location>
</feature>
<keyword evidence="4" id="KW-1185">Reference proteome</keyword>
<evidence type="ECO:0000313" key="3">
    <source>
        <dbReference type="EMBL" id="ATB30409.1"/>
    </source>
</evidence>
<evidence type="ECO:0000313" key="4">
    <source>
        <dbReference type="Proteomes" id="UP000217289"/>
    </source>
</evidence>
<sequence length="363" mass="38176">MERPNRETTVLILINSKNGSTVRLATEIAAGVEKEHVRAVIKKVPTIDAKDAELFKEIPVATIDELPGYDGIAFGSPIHFGNMSADMRHFLDQGIKIWVDQSLAGVPATVFMAGGSGLGRESAILSFWNNLASQGMTLVTTGNIGAAAAGARALNGNTPFGITTIAGREPKNTLSEAEVDIAREQGAALARAARALSSERPHAKKSASVPAPPKRRTIDTSALGLPKAPKPVGNYRAAVRSGNLVFINQIALKDGKVLHPGVIGKDVSLEQAKEATKQTMQNVLAVLADALDGDLNRVERCVQLTGIFNTPSGFAEHAQVMNAASDYVVEVLGDAGPHARGTLGAASLPLNSAVEIQAIFEVR</sequence>
<dbReference type="PANTHER" id="PTHR43760">
    <property type="entry name" value="ENDORIBONUCLEASE-RELATED"/>
    <property type="match status" value="1"/>
</dbReference>
<evidence type="ECO:0000259" key="2">
    <source>
        <dbReference type="PROSITE" id="PS50902"/>
    </source>
</evidence>
<dbReference type="InterPro" id="IPR013813">
    <property type="entry name" value="Endoribo_LPSP/chorism_mut-like"/>
</dbReference>
<dbReference type="CDD" id="cd02199">
    <property type="entry name" value="YjgF_YER057c_UK114_like_1"/>
    <property type="match status" value="1"/>
</dbReference>
<dbReference type="SUPFAM" id="SSF52218">
    <property type="entry name" value="Flavoproteins"/>
    <property type="match status" value="1"/>
</dbReference>
<dbReference type="SUPFAM" id="SSF55298">
    <property type="entry name" value="YjgF-like"/>
    <property type="match status" value="1"/>
</dbReference>
<organism evidence="3 4">
    <name type="scientific">Melittangium boletus DSM 14713</name>
    <dbReference type="NCBI Taxonomy" id="1294270"/>
    <lineage>
        <taxon>Bacteria</taxon>
        <taxon>Pseudomonadati</taxon>
        <taxon>Myxococcota</taxon>
        <taxon>Myxococcia</taxon>
        <taxon>Myxococcales</taxon>
        <taxon>Cystobacterineae</taxon>
        <taxon>Archangiaceae</taxon>
        <taxon>Melittangium</taxon>
    </lineage>
</organism>
<dbReference type="PROSITE" id="PS50902">
    <property type="entry name" value="FLAVODOXIN_LIKE"/>
    <property type="match status" value="1"/>
</dbReference>
<proteinExistence type="predicted"/>
<dbReference type="Gene3D" id="3.30.1330.40">
    <property type="entry name" value="RutC-like"/>
    <property type="match status" value="1"/>
</dbReference>
<dbReference type="Gene3D" id="3.40.50.360">
    <property type="match status" value="1"/>
</dbReference>
<dbReference type="GO" id="GO:0010181">
    <property type="term" value="F:FMN binding"/>
    <property type="evidence" value="ECO:0007669"/>
    <property type="project" value="InterPro"/>
</dbReference>
<accession>A0A250IF02</accession>
<dbReference type="InterPro" id="IPR008254">
    <property type="entry name" value="Flavodoxin/NO_synth"/>
</dbReference>
<reference evidence="3 4" key="1">
    <citation type="submission" date="2017-06" db="EMBL/GenBank/DDBJ databases">
        <authorList>
            <person name="Kim H.J."/>
            <person name="Triplett B.A."/>
        </authorList>
    </citation>
    <scope>NUCLEOTIDE SEQUENCE [LARGE SCALE GENOMIC DNA]</scope>
    <source>
        <strain evidence="3 4">DSM 14713</strain>
    </source>
</reference>
<dbReference type="GO" id="GO:0016491">
    <property type="term" value="F:oxidoreductase activity"/>
    <property type="evidence" value="ECO:0007669"/>
    <property type="project" value="InterPro"/>
</dbReference>
<dbReference type="AlphaFoldDB" id="A0A250IF02"/>
<name>A0A250IF02_9BACT</name>
<dbReference type="InterPro" id="IPR035959">
    <property type="entry name" value="RutC-like_sf"/>
</dbReference>
<dbReference type="Pfam" id="PF03358">
    <property type="entry name" value="FMN_red"/>
    <property type="match status" value="1"/>
</dbReference>